<comment type="caution">
    <text evidence="7">The sequence shown here is derived from an EMBL/GenBank/DDBJ whole genome shotgun (WGS) entry which is preliminary data.</text>
</comment>
<feature type="domain" description="ABC transporter" evidence="6">
    <location>
        <begin position="12"/>
        <end position="248"/>
    </location>
</feature>
<dbReference type="SMART" id="SM00382">
    <property type="entry name" value="AAA"/>
    <property type="match status" value="2"/>
</dbReference>
<keyword evidence="3" id="KW-0547">Nucleotide-binding</keyword>
<evidence type="ECO:0000256" key="2">
    <source>
        <dbReference type="ARBA" id="ARBA00022737"/>
    </source>
</evidence>
<gene>
    <name evidence="7" type="ORF">HF577_05360</name>
</gene>
<keyword evidence="1" id="KW-0813">Transport</keyword>
<protein>
    <submittedName>
        <fullName evidence="7">Sugar ABC transporter ATP-binding protein</fullName>
    </submittedName>
</protein>
<evidence type="ECO:0000256" key="5">
    <source>
        <dbReference type="SAM" id="MobiDB-lite"/>
    </source>
</evidence>
<dbReference type="InterPro" id="IPR017871">
    <property type="entry name" value="ABC_transporter-like_CS"/>
</dbReference>
<dbReference type="InterPro" id="IPR027417">
    <property type="entry name" value="P-loop_NTPase"/>
</dbReference>
<accession>A0ABX1R822</accession>
<evidence type="ECO:0000256" key="1">
    <source>
        <dbReference type="ARBA" id="ARBA00022448"/>
    </source>
</evidence>
<dbReference type="Gene3D" id="3.40.50.300">
    <property type="entry name" value="P-loop containing nucleotide triphosphate hydrolases"/>
    <property type="match status" value="2"/>
</dbReference>
<evidence type="ECO:0000256" key="3">
    <source>
        <dbReference type="ARBA" id="ARBA00022741"/>
    </source>
</evidence>
<evidence type="ECO:0000313" key="8">
    <source>
        <dbReference type="Proteomes" id="UP001296706"/>
    </source>
</evidence>
<keyword evidence="8" id="KW-1185">Reference proteome</keyword>
<dbReference type="PANTHER" id="PTHR43790">
    <property type="entry name" value="CARBOHYDRATE TRANSPORT ATP-BINDING PROTEIN MG119-RELATED"/>
    <property type="match status" value="1"/>
</dbReference>
<dbReference type="SUPFAM" id="SSF52540">
    <property type="entry name" value="P-loop containing nucleoside triphosphate hydrolases"/>
    <property type="match status" value="2"/>
</dbReference>
<dbReference type="InterPro" id="IPR003593">
    <property type="entry name" value="AAA+_ATPase"/>
</dbReference>
<keyword evidence="2" id="KW-0677">Repeat</keyword>
<dbReference type="PANTHER" id="PTHR43790:SF9">
    <property type="entry name" value="GALACTOFURANOSE TRANSPORTER ATP-BINDING PROTEIN YTFR"/>
    <property type="match status" value="1"/>
</dbReference>
<dbReference type="GO" id="GO:0005524">
    <property type="term" value="F:ATP binding"/>
    <property type="evidence" value="ECO:0007669"/>
    <property type="project" value="UniProtKB-KW"/>
</dbReference>
<organism evidence="7 8">
    <name type="scientific">Pseudonocardia xinjiangensis</name>
    <dbReference type="NCBI Taxonomy" id="75289"/>
    <lineage>
        <taxon>Bacteria</taxon>
        <taxon>Bacillati</taxon>
        <taxon>Actinomycetota</taxon>
        <taxon>Actinomycetes</taxon>
        <taxon>Pseudonocardiales</taxon>
        <taxon>Pseudonocardiaceae</taxon>
        <taxon>Pseudonocardia</taxon>
    </lineage>
</organism>
<dbReference type="Proteomes" id="UP001296706">
    <property type="component" value="Unassembled WGS sequence"/>
</dbReference>
<dbReference type="InterPro" id="IPR050107">
    <property type="entry name" value="ABC_carbohydrate_import_ATPase"/>
</dbReference>
<dbReference type="PROSITE" id="PS00211">
    <property type="entry name" value="ABC_TRANSPORTER_1"/>
    <property type="match status" value="1"/>
</dbReference>
<evidence type="ECO:0000313" key="7">
    <source>
        <dbReference type="EMBL" id="NMH76531.1"/>
    </source>
</evidence>
<dbReference type="CDD" id="cd03216">
    <property type="entry name" value="ABC_Carb_Monos_I"/>
    <property type="match status" value="1"/>
</dbReference>
<sequence length="526" mass="55515">MDPRADGPVPVAEAVGVTKRFGATVALADGRLTVAPGETHALVGRNGAGKSTLVGVLTGLLRADAGEVRFGGSPAPAAGDRAAWRRHVACVYQKPSVVPGLSVAENLFLHRQPRGRFGLLSPRLLRRQAAELLEEWAVHVDPDVAARELSVEQRQLVEIAGALSLGARFVILDEPTAQLEGRAIARLFDRLRDLRAQGVTFLYISHHLPEIYEICQRVTVFRDARYVLDADVAELGRDELVAAMIGEARGLVDVGADRPPVPADAQAALELAGVTVPGIVTGVDLTVRRGEIVGVAGSAASGKRQLAEAVVGLRPREGTVRVAGLPIRSGDVPAALRGGVGYLPGDRNIDGFVPALSVAENATMTITDRLGPAGFVLPKKRDERANRMITDLDVHTAGPGQPVSELSGGNAQKVVMARALANDPTVLVLVQPTAGVDVRSKESLLGAVDAETRRNRAALLVSDELEDLRLCDRVVVMVGGRLVAEHPRGWREADLVAEIEGIGAAPDPGDEPGPVNGTASAEREQR</sequence>
<dbReference type="EMBL" id="JAAXKY010000010">
    <property type="protein sequence ID" value="NMH76531.1"/>
    <property type="molecule type" value="Genomic_DNA"/>
</dbReference>
<dbReference type="PROSITE" id="PS50893">
    <property type="entry name" value="ABC_TRANSPORTER_2"/>
    <property type="match status" value="2"/>
</dbReference>
<keyword evidence="4 7" id="KW-0067">ATP-binding</keyword>
<proteinExistence type="predicted"/>
<dbReference type="CDD" id="cd03215">
    <property type="entry name" value="ABC_Carb_Monos_II"/>
    <property type="match status" value="1"/>
</dbReference>
<feature type="domain" description="ABC transporter" evidence="6">
    <location>
        <begin position="263"/>
        <end position="504"/>
    </location>
</feature>
<dbReference type="RefSeq" id="WP_169394609.1">
    <property type="nucleotide sequence ID" value="NZ_BAAAJH010000017.1"/>
</dbReference>
<name>A0ABX1R822_9PSEU</name>
<evidence type="ECO:0000256" key="4">
    <source>
        <dbReference type="ARBA" id="ARBA00022840"/>
    </source>
</evidence>
<dbReference type="InterPro" id="IPR003439">
    <property type="entry name" value="ABC_transporter-like_ATP-bd"/>
</dbReference>
<evidence type="ECO:0000259" key="6">
    <source>
        <dbReference type="PROSITE" id="PS50893"/>
    </source>
</evidence>
<reference evidence="7 8" key="1">
    <citation type="submission" date="2020-04" db="EMBL/GenBank/DDBJ databases">
        <authorList>
            <person name="Klaysubun C."/>
            <person name="Duangmal K."/>
            <person name="Lipun K."/>
        </authorList>
    </citation>
    <scope>NUCLEOTIDE SEQUENCE [LARGE SCALE GENOMIC DNA]</scope>
    <source>
        <strain evidence="7 8">JCM 11839</strain>
    </source>
</reference>
<feature type="region of interest" description="Disordered" evidence="5">
    <location>
        <begin position="501"/>
        <end position="526"/>
    </location>
</feature>
<dbReference type="Pfam" id="PF00005">
    <property type="entry name" value="ABC_tran"/>
    <property type="match status" value="2"/>
</dbReference>